<comment type="subcellular location">
    <subcellularLocation>
        <location evidence="1 12">Nucleus</location>
    </subcellularLocation>
</comment>
<dbReference type="GO" id="GO:0032453">
    <property type="term" value="F:histone H3K4 demethylase activity"/>
    <property type="evidence" value="ECO:0007669"/>
    <property type="project" value="TreeGrafter"/>
</dbReference>
<keyword evidence="4 12" id="KW-0479">Metal-binding</keyword>
<feature type="compositionally biased region" description="Basic residues" evidence="13">
    <location>
        <begin position="869"/>
        <end position="888"/>
    </location>
</feature>
<dbReference type="Proteomes" id="UP000748531">
    <property type="component" value="Unassembled WGS sequence"/>
</dbReference>
<dbReference type="Pfam" id="PF08007">
    <property type="entry name" value="JmjC_2"/>
    <property type="match status" value="1"/>
</dbReference>
<evidence type="ECO:0000256" key="11">
    <source>
        <dbReference type="ARBA" id="ARBA00023242"/>
    </source>
</evidence>
<evidence type="ECO:0000313" key="16">
    <source>
        <dbReference type="Proteomes" id="UP000748531"/>
    </source>
</evidence>
<keyword evidence="7 12" id="KW-0560">Oxidoreductase</keyword>
<dbReference type="OrthoDB" id="425950at2759"/>
<evidence type="ECO:0000256" key="13">
    <source>
        <dbReference type="SAM" id="MobiDB-lite"/>
    </source>
</evidence>
<dbReference type="GO" id="GO:0005506">
    <property type="term" value="F:iron ion binding"/>
    <property type="evidence" value="ECO:0007669"/>
    <property type="project" value="UniProtKB-UniRule"/>
</dbReference>
<keyword evidence="9 12" id="KW-0805">Transcription regulation</keyword>
<evidence type="ECO:0000256" key="6">
    <source>
        <dbReference type="ARBA" id="ARBA00022964"/>
    </source>
</evidence>
<feature type="domain" description="JmjC" evidence="14">
    <location>
        <begin position="346"/>
        <end position="488"/>
    </location>
</feature>
<feature type="compositionally biased region" description="Polar residues" evidence="13">
    <location>
        <begin position="225"/>
        <end position="239"/>
    </location>
</feature>
<keyword evidence="10 12" id="KW-0804">Transcription</keyword>
<evidence type="ECO:0000256" key="5">
    <source>
        <dbReference type="ARBA" id="ARBA00022853"/>
    </source>
</evidence>
<feature type="region of interest" description="Disordered" evidence="13">
    <location>
        <begin position="197"/>
        <end position="241"/>
    </location>
</feature>
<comment type="caution">
    <text evidence="15">The sequence shown here is derived from an EMBL/GenBank/DDBJ whole genome shotgun (WGS) entry which is preliminary data.</text>
</comment>
<comment type="function">
    <text evidence="12">Oxygenase that can act as both a histone lysine demethylase and a ribosomal histidine hydroxylase.</text>
</comment>
<evidence type="ECO:0000256" key="3">
    <source>
        <dbReference type="ARBA" id="ARBA00022491"/>
    </source>
</evidence>
<evidence type="ECO:0000256" key="4">
    <source>
        <dbReference type="ARBA" id="ARBA00022723"/>
    </source>
</evidence>
<organism evidence="15 16">
    <name type="scientific">Paragonimus heterotremus</name>
    <dbReference type="NCBI Taxonomy" id="100268"/>
    <lineage>
        <taxon>Eukaryota</taxon>
        <taxon>Metazoa</taxon>
        <taxon>Spiralia</taxon>
        <taxon>Lophotrochozoa</taxon>
        <taxon>Platyhelminthes</taxon>
        <taxon>Trematoda</taxon>
        <taxon>Digenea</taxon>
        <taxon>Plagiorchiida</taxon>
        <taxon>Troglotremata</taxon>
        <taxon>Troglotrematidae</taxon>
        <taxon>Paragonimus</taxon>
    </lineage>
</organism>
<proteinExistence type="inferred from homology"/>
<evidence type="ECO:0000256" key="1">
    <source>
        <dbReference type="ARBA" id="ARBA00004123"/>
    </source>
</evidence>
<evidence type="ECO:0000256" key="10">
    <source>
        <dbReference type="ARBA" id="ARBA00023163"/>
    </source>
</evidence>
<feature type="region of interest" description="Disordered" evidence="13">
    <location>
        <begin position="58"/>
        <end position="81"/>
    </location>
</feature>
<evidence type="ECO:0000256" key="12">
    <source>
        <dbReference type="RuleBase" id="RU366061"/>
    </source>
</evidence>
<keyword evidence="8 12" id="KW-0408">Iron</keyword>
<evidence type="ECO:0000313" key="15">
    <source>
        <dbReference type="EMBL" id="KAF5400578.1"/>
    </source>
</evidence>
<reference evidence="15" key="1">
    <citation type="submission" date="2019-05" db="EMBL/GenBank/DDBJ databases">
        <title>Annotation for the trematode Paragonimus heterotremus.</title>
        <authorList>
            <person name="Choi Y.-J."/>
        </authorList>
    </citation>
    <scope>NUCLEOTIDE SEQUENCE</scope>
    <source>
        <strain evidence="15">LC</strain>
    </source>
</reference>
<keyword evidence="16" id="KW-1185">Reference proteome</keyword>
<feature type="compositionally biased region" description="Low complexity" evidence="13">
    <location>
        <begin position="137"/>
        <end position="149"/>
    </location>
</feature>
<name>A0A8J4SKK7_9TREM</name>
<dbReference type="PROSITE" id="PS51184">
    <property type="entry name" value="JMJC"/>
    <property type="match status" value="1"/>
</dbReference>
<feature type="compositionally biased region" description="Polar residues" evidence="13">
    <location>
        <begin position="829"/>
        <end position="839"/>
    </location>
</feature>
<dbReference type="InterPro" id="IPR049043">
    <property type="entry name" value="WHD_RIOX1"/>
</dbReference>
<dbReference type="GO" id="GO:0005730">
    <property type="term" value="C:nucleolus"/>
    <property type="evidence" value="ECO:0007669"/>
    <property type="project" value="TreeGrafter"/>
</dbReference>
<evidence type="ECO:0000256" key="9">
    <source>
        <dbReference type="ARBA" id="ARBA00023015"/>
    </source>
</evidence>
<keyword evidence="5" id="KW-0156">Chromatin regulator</keyword>
<evidence type="ECO:0000256" key="8">
    <source>
        <dbReference type="ARBA" id="ARBA00023004"/>
    </source>
</evidence>
<dbReference type="InterPro" id="IPR039994">
    <property type="entry name" value="NO66-like"/>
</dbReference>
<dbReference type="Gene3D" id="1.10.10.1500">
    <property type="entry name" value="JmjC domain-containing ribosomal oxygenase (ROX), dimer domain"/>
    <property type="match status" value="1"/>
</dbReference>
<comment type="cofactor">
    <cofactor evidence="12">
        <name>Fe(2+)</name>
        <dbReference type="ChEBI" id="CHEBI:29033"/>
    </cofactor>
    <text evidence="12">Binds 1 Fe(2+) ion per subunit.</text>
</comment>
<feature type="region of interest" description="Disordered" evidence="13">
    <location>
        <begin position="99"/>
        <end position="184"/>
    </location>
</feature>
<dbReference type="Pfam" id="PF21233">
    <property type="entry name" value="WHD_RIOX1"/>
    <property type="match status" value="1"/>
</dbReference>
<dbReference type="PANTHER" id="PTHR13096">
    <property type="entry name" value="MINA53 MYC INDUCED NUCLEAR ANTIGEN"/>
    <property type="match status" value="1"/>
</dbReference>
<evidence type="ECO:0000259" key="14">
    <source>
        <dbReference type="PROSITE" id="PS51184"/>
    </source>
</evidence>
<dbReference type="EMBL" id="LUCH01003082">
    <property type="protein sequence ID" value="KAF5400578.1"/>
    <property type="molecule type" value="Genomic_DNA"/>
</dbReference>
<sequence>MLSAREFYGLQKMQKQGKLTNNPRAAALIGKITETLTSRVSTNDCAERLLQPEWKTVHGELDESTSKKKKKKRNKGTGNTGKVVDKVVDKIVVPDFQKSATDSSKKFTDGDSDQPSASIPELSRSQRKRLRKKLKKQSVTTVSSSESNSAGLTMTNTIGKKRQLSPTLITANPPRKKSCPSQPPVFKQHFKAHVAPVETHLSRKTERSKHSVSTPTGTDPVLVKPTQSSKPNDQSSNEVDFTPTALSDPVLMGEQILEKLLAPVTVKDFFRKYFEKHPLLIQRNSKFSNDWLSTKDIDSILLNQRVMFTEHLDLASYLDGERYTLNPTGRAFRPIVWEHYKTGCSVRLLCPQLFFRHIRYRLSLLQEFFGSFVGANVYLTPPKSQGFAPHYDDIEAFILQLEGSKYWRVYAPRESSEELPRESSPNFTEDQLGEPILQVNLKPGDLLHLPRGYVHQACTNEDHSLHITISTYQRHTWGDFLSKLLPIALQSAIENDVNFREGLPVGFLRHVGGFLQTSASSSAKPQSQHLGCLKDLRAGVVSRLRVLADGLEQQNLESIRTETERTSITDFPPMPDPLLTAADLFAVDLIGQSLAPQLSSDERNCHVQKQGEHWIDIANPTEVRELPAGVTGCVELEPDTEVRLVRWSAVRAVRTRIAIGKDDYEPDITPNEVDCAYSDSSVEGESTPAIAVYHSVNNTDVYKEREPEEMALSSKLLPALDMLSREFPNFVRIETLPLTTLDDRIHVAARLYESGLLVTANPLPSLDESSSSEQMSSDENSEDAEDDLKTGSESSDGDYGRSLDQWDPDEMEQFTSSSGDADADEYEHQSPTNYNIHESSSSDDEGHLPTTRFPSNSVNVDVKDVIKQSKGRNRPKRKFKKNPAVKLN</sequence>
<feature type="compositionally biased region" description="Polar residues" evidence="13">
    <location>
        <begin position="150"/>
        <end position="170"/>
    </location>
</feature>
<evidence type="ECO:0000256" key="7">
    <source>
        <dbReference type="ARBA" id="ARBA00023002"/>
    </source>
</evidence>
<dbReference type="EC" id="1.14.11.-" evidence="12"/>
<dbReference type="AlphaFoldDB" id="A0A8J4SKK7"/>
<dbReference type="InterPro" id="IPR003347">
    <property type="entry name" value="JmjC_dom"/>
</dbReference>
<feature type="region of interest" description="Disordered" evidence="13">
    <location>
        <begin position="763"/>
        <end position="888"/>
    </location>
</feature>
<feature type="compositionally biased region" description="Basic residues" evidence="13">
    <location>
        <begin position="125"/>
        <end position="136"/>
    </location>
</feature>
<evidence type="ECO:0000256" key="2">
    <source>
        <dbReference type="ARBA" id="ARBA00010309"/>
    </source>
</evidence>
<comment type="similarity">
    <text evidence="2">Belongs to the ROX family. NO66 subfamily.</text>
</comment>
<dbReference type="GO" id="GO:0051864">
    <property type="term" value="F:histone H3K36 demethylase activity"/>
    <property type="evidence" value="ECO:0007669"/>
    <property type="project" value="TreeGrafter"/>
</dbReference>
<dbReference type="SUPFAM" id="SSF51197">
    <property type="entry name" value="Clavaminate synthase-like"/>
    <property type="match status" value="1"/>
</dbReference>
<feature type="compositionally biased region" description="Low complexity" evidence="13">
    <location>
        <begin position="765"/>
        <end position="778"/>
    </location>
</feature>
<keyword evidence="11 12" id="KW-0539">Nucleus</keyword>
<feature type="compositionally biased region" description="Basic and acidic residues" evidence="13">
    <location>
        <begin position="200"/>
        <end position="209"/>
    </location>
</feature>
<gene>
    <name evidence="15" type="ORF">PHET_05771</name>
</gene>
<protein>
    <recommendedName>
        <fullName evidence="12">Bifunctional lysine-specific demethylase and histidyl-hydroxylase</fullName>
        <ecNumber evidence="12">1.14.11.-</ecNumber>
    </recommendedName>
</protein>
<accession>A0A8J4SKK7</accession>
<dbReference type="Gene3D" id="2.60.120.650">
    <property type="entry name" value="Cupin"/>
    <property type="match status" value="1"/>
</dbReference>
<keyword evidence="3" id="KW-0678">Repressor</keyword>
<dbReference type="PANTHER" id="PTHR13096:SF8">
    <property type="entry name" value="RIBOSOMAL OXYGENASE 1"/>
    <property type="match status" value="1"/>
</dbReference>
<dbReference type="Gene3D" id="3.90.930.40">
    <property type="match status" value="1"/>
</dbReference>
<keyword evidence="6 12" id="KW-0223">Dioxygenase</keyword>